<protein>
    <submittedName>
        <fullName evidence="1">Uncharacterized protein</fullName>
    </submittedName>
</protein>
<keyword evidence="2" id="KW-1185">Reference proteome</keyword>
<dbReference type="Proteomes" id="UP000249390">
    <property type="component" value="Unassembled WGS sequence"/>
</dbReference>
<comment type="caution">
    <text evidence="1">The sequence shown here is derived from an EMBL/GenBank/DDBJ whole genome shotgun (WGS) entry which is preliminary data.</text>
</comment>
<gene>
    <name evidence="1" type="ORF">DM860_002469</name>
</gene>
<dbReference type="EMBL" id="NQVE01000209">
    <property type="protein sequence ID" value="RAL38491.1"/>
    <property type="molecule type" value="Genomic_DNA"/>
</dbReference>
<proteinExistence type="predicted"/>
<name>A0A328D231_9ASTE</name>
<accession>A0A328D231</accession>
<sequence>MENKEIGKRIVLTQKPVLIMNSSMEPPMAAETIAIFTYQSKNFIFFHSSGLLSRVDEAGRRPNLEIRTLQSEFDSPDTMSAGSDPPEYVNFSEVKISTIKLLLEFGEGGPE</sequence>
<organism evidence="1 2">
    <name type="scientific">Cuscuta australis</name>
    <dbReference type="NCBI Taxonomy" id="267555"/>
    <lineage>
        <taxon>Eukaryota</taxon>
        <taxon>Viridiplantae</taxon>
        <taxon>Streptophyta</taxon>
        <taxon>Embryophyta</taxon>
        <taxon>Tracheophyta</taxon>
        <taxon>Spermatophyta</taxon>
        <taxon>Magnoliopsida</taxon>
        <taxon>eudicotyledons</taxon>
        <taxon>Gunneridae</taxon>
        <taxon>Pentapetalae</taxon>
        <taxon>asterids</taxon>
        <taxon>lamiids</taxon>
        <taxon>Solanales</taxon>
        <taxon>Convolvulaceae</taxon>
        <taxon>Cuscuteae</taxon>
        <taxon>Cuscuta</taxon>
        <taxon>Cuscuta subgen. Grammica</taxon>
        <taxon>Cuscuta sect. Cleistogrammica</taxon>
    </lineage>
</organism>
<reference evidence="1 2" key="1">
    <citation type="submission" date="2018-06" db="EMBL/GenBank/DDBJ databases">
        <title>The Genome of Cuscuta australis (Dodder) Provides Insight into the Evolution of Plant Parasitism.</title>
        <authorList>
            <person name="Liu H."/>
        </authorList>
    </citation>
    <scope>NUCLEOTIDE SEQUENCE [LARGE SCALE GENOMIC DNA]</scope>
    <source>
        <strain evidence="2">cv. Yunnan</strain>
        <tissue evidence="1">Vines</tissue>
    </source>
</reference>
<evidence type="ECO:0000313" key="2">
    <source>
        <dbReference type="Proteomes" id="UP000249390"/>
    </source>
</evidence>
<dbReference type="AlphaFoldDB" id="A0A328D231"/>
<evidence type="ECO:0000313" key="1">
    <source>
        <dbReference type="EMBL" id="RAL38491.1"/>
    </source>
</evidence>